<evidence type="ECO:0000313" key="1">
    <source>
        <dbReference type="EMBL" id="KIM76701.1"/>
    </source>
</evidence>
<organism evidence="1 2">
    <name type="scientific">Piloderma croceum (strain F 1598)</name>
    <dbReference type="NCBI Taxonomy" id="765440"/>
    <lineage>
        <taxon>Eukaryota</taxon>
        <taxon>Fungi</taxon>
        <taxon>Dikarya</taxon>
        <taxon>Basidiomycota</taxon>
        <taxon>Agaricomycotina</taxon>
        <taxon>Agaricomycetes</taxon>
        <taxon>Agaricomycetidae</taxon>
        <taxon>Atheliales</taxon>
        <taxon>Atheliaceae</taxon>
        <taxon>Piloderma</taxon>
    </lineage>
</organism>
<evidence type="ECO:0000313" key="2">
    <source>
        <dbReference type="Proteomes" id="UP000054166"/>
    </source>
</evidence>
<dbReference type="InParanoid" id="A0A0C3FAE2"/>
<reference evidence="2" key="2">
    <citation type="submission" date="2015-01" db="EMBL/GenBank/DDBJ databases">
        <title>Evolutionary Origins and Diversification of the Mycorrhizal Mutualists.</title>
        <authorList>
            <consortium name="DOE Joint Genome Institute"/>
            <consortium name="Mycorrhizal Genomics Consortium"/>
            <person name="Kohler A."/>
            <person name="Kuo A."/>
            <person name="Nagy L.G."/>
            <person name="Floudas D."/>
            <person name="Copeland A."/>
            <person name="Barry K.W."/>
            <person name="Cichocki N."/>
            <person name="Veneault-Fourrey C."/>
            <person name="LaButti K."/>
            <person name="Lindquist E.A."/>
            <person name="Lipzen A."/>
            <person name="Lundell T."/>
            <person name="Morin E."/>
            <person name="Murat C."/>
            <person name="Riley R."/>
            <person name="Ohm R."/>
            <person name="Sun H."/>
            <person name="Tunlid A."/>
            <person name="Henrissat B."/>
            <person name="Grigoriev I.V."/>
            <person name="Hibbett D.S."/>
            <person name="Martin F."/>
        </authorList>
    </citation>
    <scope>NUCLEOTIDE SEQUENCE [LARGE SCALE GENOMIC DNA]</scope>
    <source>
        <strain evidence="2">F 1598</strain>
    </source>
</reference>
<sequence length="98" mass="11221">MCKGTIRLNSFFQFPDLNITRRSQKHKTHVRLGTTECEELAMEKFIPFVLGAQRPLMSSVDIDKALIKIDEVTNIQEHYTSFPRSVDCWSVCPMAVAC</sequence>
<reference evidence="1 2" key="1">
    <citation type="submission" date="2014-04" db="EMBL/GenBank/DDBJ databases">
        <authorList>
            <consortium name="DOE Joint Genome Institute"/>
            <person name="Kuo A."/>
            <person name="Tarkka M."/>
            <person name="Buscot F."/>
            <person name="Kohler A."/>
            <person name="Nagy L.G."/>
            <person name="Floudas D."/>
            <person name="Copeland A."/>
            <person name="Barry K.W."/>
            <person name="Cichocki N."/>
            <person name="Veneault-Fourrey C."/>
            <person name="LaButti K."/>
            <person name="Lindquist E.A."/>
            <person name="Lipzen A."/>
            <person name="Lundell T."/>
            <person name="Morin E."/>
            <person name="Murat C."/>
            <person name="Sun H."/>
            <person name="Tunlid A."/>
            <person name="Henrissat B."/>
            <person name="Grigoriev I.V."/>
            <person name="Hibbett D.S."/>
            <person name="Martin F."/>
            <person name="Nordberg H.P."/>
            <person name="Cantor M.N."/>
            <person name="Hua S.X."/>
        </authorList>
    </citation>
    <scope>NUCLEOTIDE SEQUENCE [LARGE SCALE GENOMIC DNA]</scope>
    <source>
        <strain evidence="1 2">F 1598</strain>
    </source>
</reference>
<name>A0A0C3FAE2_PILCF</name>
<dbReference type="EMBL" id="KN833032">
    <property type="protein sequence ID" value="KIM76701.1"/>
    <property type="molecule type" value="Genomic_DNA"/>
</dbReference>
<proteinExistence type="predicted"/>
<dbReference type="Proteomes" id="UP000054166">
    <property type="component" value="Unassembled WGS sequence"/>
</dbReference>
<keyword evidence="2" id="KW-1185">Reference proteome</keyword>
<protein>
    <submittedName>
        <fullName evidence="1">Uncharacterized protein</fullName>
    </submittedName>
</protein>
<accession>A0A0C3FAE2</accession>
<gene>
    <name evidence="1" type="ORF">PILCRDRAFT_826096</name>
</gene>
<dbReference type="AlphaFoldDB" id="A0A0C3FAE2"/>
<dbReference type="HOGENOM" id="CLU_2334423_0_0_1"/>